<dbReference type="PANTHER" id="PTHR31189">
    <property type="entry name" value="OS03G0336100 PROTEIN-RELATED"/>
    <property type="match status" value="1"/>
</dbReference>
<protein>
    <submittedName>
        <fullName evidence="3">11S globulin subunit beta</fullName>
    </submittedName>
</protein>
<dbReference type="Gene3D" id="2.60.120.10">
    <property type="entry name" value="Jelly Rolls"/>
    <property type="match status" value="2"/>
</dbReference>
<dbReference type="AlphaFoldDB" id="A0A438KCY2"/>
<name>A0A438KCY2_VITVI</name>
<dbReference type="InterPro" id="IPR014710">
    <property type="entry name" value="RmlC-like_jellyroll"/>
</dbReference>
<dbReference type="PANTHER" id="PTHR31189:SF35">
    <property type="entry name" value="12S SEED STORAGE PROTEIN CRB"/>
    <property type="match status" value="1"/>
</dbReference>
<dbReference type="SMART" id="SM00835">
    <property type="entry name" value="Cupin_1"/>
    <property type="match status" value="1"/>
</dbReference>
<evidence type="ECO:0000313" key="3">
    <source>
        <dbReference type="EMBL" id="RVX19082.1"/>
    </source>
</evidence>
<evidence type="ECO:0000256" key="1">
    <source>
        <dbReference type="SAM" id="MobiDB-lite"/>
    </source>
</evidence>
<feature type="compositionally biased region" description="Low complexity" evidence="1">
    <location>
        <begin position="1"/>
        <end position="24"/>
    </location>
</feature>
<dbReference type="InterPro" id="IPR022379">
    <property type="entry name" value="11S_seedstore_CS"/>
</dbReference>
<dbReference type="EMBL" id="QGNW01000009">
    <property type="protein sequence ID" value="RVX19082.1"/>
    <property type="molecule type" value="Genomic_DNA"/>
</dbReference>
<dbReference type="PROSITE" id="PS00305">
    <property type="entry name" value="11S_SEED_STORAGE"/>
    <property type="match status" value="1"/>
</dbReference>
<dbReference type="InterPro" id="IPR050253">
    <property type="entry name" value="Seed_Storage-Functional"/>
</dbReference>
<dbReference type="SUPFAM" id="SSF51182">
    <property type="entry name" value="RmlC-like cupins"/>
    <property type="match status" value="1"/>
</dbReference>
<evidence type="ECO:0000259" key="2">
    <source>
        <dbReference type="SMART" id="SM00835"/>
    </source>
</evidence>
<feature type="region of interest" description="Disordered" evidence="1">
    <location>
        <begin position="204"/>
        <end position="225"/>
    </location>
</feature>
<organism evidence="3 4">
    <name type="scientific">Vitis vinifera</name>
    <name type="common">Grape</name>
    <dbReference type="NCBI Taxonomy" id="29760"/>
    <lineage>
        <taxon>Eukaryota</taxon>
        <taxon>Viridiplantae</taxon>
        <taxon>Streptophyta</taxon>
        <taxon>Embryophyta</taxon>
        <taxon>Tracheophyta</taxon>
        <taxon>Spermatophyta</taxon>
        <taxon>Magnoliopsida</taxon>
        <taxon>eudicotyledons</taxon>
        <taxon>Gunneridae</taxon>
        <taxon>Pentapetalae</taxon>
        <taxon>rosids</taxon>
        <taxon>Vitales</taxon>
        <taxon>Vitaceae</taxon>
        <taxon>Viteae</taxon>
        <taxon>Vitis</taxon>
    </lineage>
</organism>
<feature type="region of interest" description="Disordered" evidence="1">
    <location>
        <begin position="1"/>
        <end position="43"/>
    </location>
</feature>
<proteinExistence type="predicted"/>
<evidence type="ECO:0000313" key="4">
    <source>
        <dbReference type="Proteomes" id="UP000288805"/>
    </source>
</evidence>
<reference evidence="3 4" key="1">
    <citation type="journal article" date="2018" name="PLoS Genet.">
        <title>Population sequencing reveals clonal diversity and ancestral inbreeding in the grapevine cultivar Chardonnay.</title>
        <authorList>
            <person name="Roach M.J."/>
            <person name="Johnson D.L."/>
            <person name="Bohlmann J."/>
            <person name="van Vuuren H.J."/>
            <person name="Jones S.J."/>
            <person name="Pretorius I.S."/>
            <person name="Schmidt S.A."/>
            <person name="Borneman A.R."/>
        </authorList>
    </citation>
    <scope>NUCLEOTIDE SEQUENCE [LARGE SCALE GENOMIC DNA]</scope>
    <source>
        <strain evidence="4">cv. Chardonnay</strain>
        <tissue evidence="3">Leaf</tissue>
    </source>
</reference>
<feature type="domain" description="Cupin type-1" evidence="2">
    <location>
        <begin position="86"/>
        <end position="205"/>
    </location>
</feature>
<sequence>MNSSSNSNNNKNNKQGSEGQQQQQEGGGSEGRGQESSGDNIFSGFDAQQHCYHQGDNRSEESNSKDHLHARGNGYEETICSLRLKQNIGDPWRADVYTPRGGHRSSVTGYDLPVLQKLVKLSAHKGRLYRARQWANEEVQQGQVLVIPQNFAALIKARDSGFEYVAIKTDENAMINTLAGNLSLMRAMPVQVIASAYQASNNEAKQLKHNRQESTIGAPGSSRSE</sequence>
<comment type="caution">
    <text evidence="3">The sequence shown here is derived from an EMBL/GenBank/DDBJ whole genome shotgun (WGS) entry which is preliminary data.</text>
</comment>
<gene>
    <name evidence="3" type="primary">11SB_0</name>
    <name evidence="3" type="ORF">CK203_008815</name>
</gene>
<dbReference type="InterPro" id="IPR011051">
    <property type="entry name" value="RmlC_Cupin_sf"/>
</dbReference>
<dbReference type="Proteomes" id="UP000288805">
    <property type="component" value="Unassembled WGS sequence"/>
</dbReference>
<accession>A0A438KCY2</accession>
<dbReference type="InterPro" id="IPR006045">
    <property type="entry name" value="Cupin_1"/>
</dbReference>
<dbReference type="Pfam" id="PF00190">
    <property type="entry name" value="Cupin_1"/>
    <property type="match status" value="1"/>
</dbReference>